<evidence type="ECO:0000256" key="1">
    <source>
        <dbReference type="ARBA" id="ARBA00006484"/>
    </source>
</evidence>
<dbReference type="PANTHER" id="PTHR43313">
    <property type="entry name" value="SHORT-CHAIN DEHYDROGENASE/REDUCTASE FAMILY 9C"/>
    <property type="match status" value="1"/>
</dbReference>
<organism evidence="2 3">
    <name type="scientific">Anolis carolinensis</name>
    <name type="common">Green anole</name>
    <name type="synonym">American chameleon</name>
    <dbReference type="NCBI Taxonomy" id="28377"/>
    <lineage>
        <taxon>Eukaryota</taxon>
        <taxon>Metazoa</taxon>
        <taxon>Chordata</taxon>
        <taxon>Craniata</taxon>
        <taxon>Vertebrata</taxon>
        <taxon>Euteleostomi</taxon>
        <taxon>Lepidosauria</taxon>
        <taxon>Squamata</taxon>
        <taxon>Bifurcata</taxon>
        <taxon>Unidentata</taxon>
        <taxon>Episquamata</taxon>
        <taxon>Toxicofera</taxon>
        <taxon>Iguania</taxon>
        <taxon>Dactyloidae</taxon>
        <taxon>Anolis</taxon>
    </lineage>
</organism>
<keyword evidence="3" id="KW-1185">Reference proteome</keyword>
<dbReference type="Pfam" id="PF00106">
    <property type="entry name" value="adh_short"/>
    <property type="match status" value="1"/>
</dbReference>
<dbReference type="InterPro" id="IPR002347">
    <property type="entry name" value="SDR_fam"/>
</dbReference>
<dbReference type="Gene3D" id="3.40.50.720">
    <property type="entry name" value="NAD(P)-binding Rossmann-like Domain"/>
    <property type="match status" value="1"/>
</dbReference>
<evidence type="ECO:0000313" key="2">
    <source>
        <dbReference type="Ensembl" id="ENSACAP00000035464.1"/>
    </source>
</evidence>
<dbReference type="SUPFAM" id="SSF51735">
    <property type="entry name" value="NAD(P)-binding Rossmann-fold domains"/>
    <property type="match status" value="1"/>
</dbReference>
<dbReference type="InterPro" id="IPR036291">
    <property type="entry name" value="NAD(P)-bd_dom_sf"/>
</dbReference>
<name>A0A803TJS4_ANOCA</name>
<sequence length="118" mass="12588">LGPIDVTLHLLPLVRKAQGRVVNVSSIAGRFSYCGGGYSPSKFGLEAFSDSLSLGARRCLGYLRMELFAFVPSLVSIQCQLSSIGMGELQLPYVSPWSIPLQIAPGCKVGHGDAMCQV</sequence>
<protein>
    <submittedName>
        <fullName evidence="2">Uncharacterized protein</fullName>
    </submittedName>
</protein>
<dbReference type="AlphaFoldDB" id="A0A803TJS4"/>
<dbReference type="Ensembl" id="ENSACAT00000040394.1">
    <property type="protein sequence ID" value="ENSACAP00000035464.1"/>
    <property type="gene ID" value="ENSACAG00000035968.1"/>
</dbReference>
<dbReference type="Proteomes" id="UP000001646">
    <property type="component" value="Chromosome 2"/>
</dbReference>
<evidence type="ECO:0000313" key="3">
    <source>
        <dbReference type="Proteomes" id="UP000001646"/>
    </source>
</evidence>
<comment type="similarity">
    <text evidence="1">Belongs to the short-chain dehydrogenases/reductases (SDR) family.</text>
</comment>
<dbReference type="InParanoid" id="A0A803TJS4"/>
<dbReference type="PRINTS" id="PR00081">
    <property type="entry name" value="GDHRDH"/>
</dbReference>
<accession>A0A803TJS4</accession>
<reference evidence="2" key="3">
    <citation type="submission" date="2025-09" db="UniProtKB">
        <authorList>
            <consortium name="Ensembl"/>
        </authorList>
    </citation>
    <scope>IDENTIFICATION</scope>
</reference>
<dbReference type="PANTHER" id="PTHR43313:SF4">
    <property type="entry name" value="17-BETA-HYDROXYSTEROID DEHYDROGENASE TYPE 6"/>
    <property type="match status" value="1"/>
</dbReference>
<dbReference type="GeneTree" id="ENSGT00940000154118"/>
<reference evidence="2" key="2">
    <citation type="submission" date="2025-08" db="UniProtKB">
        <authorList>
            <consortium name="Ensembl"/>
        </authorList>
    </citation>
    <scope>IDENTIFICATION</scope>
</reference>
<proteinExistence type="inferred from homology"/>
<reference evidence="2 3" key="1">
    <citation type="submission" date="2009-12" db="EMBL/GenBank/DDBJ databases">
        <title>The Genome Sequence of Anolis carolinensis (Green Anole Lizard).</title>
        <authorList>
            <consortium name="The Genome Sequencing Platform"/>
            <person name="Di Palma F."/>
            <person name="Alfoldi J."/>
            <person name="Heiman D."/>
            <person name="Young S."/>
            <person name="Grabherr M."/>
            <person name="Johnson J."/>
            <person name="Lander E.S."/>
            <person name="Lindblad-Toh K."/>
        </authorList>
    </citation>
    <scope>NUCLEOTIDE SEQUENCE [LARGE SCALE GENOMIC DNA]</scope>
    <source>
        <strain evidence="2 3">JBL SC #1</strain>
    </source>
</reference>